<keyword evidence="4" id="KW-1185">Reference proteome</keyword>
<dbReference type="GO" id="GO:0005737">
    <property type="term" value="C:cytoplasm"/>
    <property type="evidence" value="ECO:0007669"/>
    <property type="project" value="TreeGrafter"/>
</dbReference>
<feature type="region of interest" description="Disordered" evidence="1">
    <location>
        <begin position="334"/>
        <end position="373"/>
    </location>
</feature>
<reference evidence="3 4" key="1">
    <citation type="submission" date="2018-03" db="EMBL/GenBank/DDBJ databases">
        <authorList>
            <person name="Guldener U."/>
        </authorList>
    </citation>
    <scope>NUCLEOTIDE SEQUENCE [LARGE SCALE GENOMIC DNA]</scope>
    <source>
        <strain evidence="3 4">NBRC100155</strain>
    </source>
</reference>
<dbReference type="GO" id="GO:0051087">
    <property type="term" value="F:protein-folding chaperone binding"/>
    <property type="evidence" value="ECO:0007669"/>
    <property type="project" value="TreeGrafter"/>
</dbReference>
<dbReference type="SMART" id="SM00271">
    <property type="entry name" value="DnaJ"/>
    <property type="match status" value="1"/>
</dbReference>
<evidence type="ECO:0000313" key="3">
    <source>
        <dbReference type="EMBL" id="SPO30685.1"/>
    </source>
</evidence>
<dbReference type="Gene3D" id="1.10.287.110">
    <property type="entry name" value="DnaJ domain"/>
    <property type="match status" value="1"/>
</dbReference>
<dbReference type="PANTHER" id="PTHR43948">
    <property type="entry name" value="DNAJ HOMOLOG SUBFAMILY B"/>
    <property type="match status" value="1"/>
</dbReference>
<organism evidence="3 4">
    <name type="scientific">Ustilago trichophora</name>
    <dbReference type="NCBI Taxonomy" id="86804"/>
    <lineage>
        <taxon>Eukaryota</taxon>
        <taxon>Fungi</taxon>
        <taxon>Dikarya</taxon>
        <taxon>Basidiomycota</taxon>
        <taxon>Ustilaginomycotina</taxon>
        <taxon>Ustilaginomycetes</taxon>
        <taxon>Ustilaginales</taxon>
        <taxon>Ustilaginaceae</taxon>
        <taxon>Ustilago</taxon>
    </lineage>
</organism>
<dbReference type="PROSITE" id="PS00636">
    <property type="entry name" value="DNAJ_1"/>
    <property type="match status" value="1"/>
</dbReference>
<dbReference type="GO" id="GO:0005634">
    <property type="term" value="C:nucleus"/>
    <property type="evidence" value="ECO:0007669"/>
    <property type="project" value="TreeGrafter"/>
</dbReference>
<evidence type="ECO:0000256" key="1">
    <source>
        <dbReference type="SAM" id="MobiDB-lite"/>
    </source>
</evidence>
<evidence type="ECO:0000313" key="4">
    <source>
        <dbReference type="Proteomes" id="UP000324022"/>
    </source>
</evidence>
<dbReference type="GO" id="GO:0044183">
    <property type="term" value="F:protein folding chaperone"/>
    <property type="evidence" value="ECO:0007669"/>
    <property type="project" value="TreeGrafter"/>
</dbReference>
<sequence>MNRFPEFDPYDVLGLPRGCNSSDIKAAYKKLALKNHPDRAPHAEKEEATARFKIIGEAYELLSDTRKRRNYDAFRPGSSTTASGGFASPGDDYEDDESRKHFGTSPDGQPFSFMWESSADSARRAQAGRRAGRPFGADGFDPFELFNMMFSRDFGSTGASGNVGGGRGNDPFGRMGGQSMGGSLFGDDDPFWQNHRRMADTMGFGFGASPFAAAPRPPMGMQTQSSGSFSTGFNTSTSTSSSTSTTFGGFSGASESTTTRIVNGHKETVTRKVDANGNETVHISTPEGDTVHVNGVQQAHHPLLGNGAAAGPAPLPNTRIGRAVNARGTADDPIVIDSETKSPSKDNAHGIGWASQASNEPPPCTCWGCTHPS</sequence>
<evidence type="ECO:0000259" key="2">
    <source>
        <dbReference type="PROSITE" id="PS50076"/>
    </source>
</evidence>
<dbReference type="AlphaFoldDB" id="A0A5C3EKS4"/>
<dbReference type="InterPro" id="IPR018253">
    <property type="entry name" value="DnaJ_domain_CS"/>
</dbReference>
<dbReference type="InterPro" id="IPR001623">
    <property type="entry name" value="DnaJ_domain"/>
</dbReference>
<dbReference type="GO" id="GO:0051082">
    <property type="term" value="F:unfolded protein binding"/>
    <property type="evidence" value="ECO:0007669"/>
    <property type="project" value="TreeGrafter"/>
</dbReference>
<feature type="domain" description="J" evidence="2">
    <location>
        <begin position="8"/>
        <end position="75"/>
    </location>
</feature>
<proteinExistence type="predicted"/>
<dbReference type="CDD" id="cd06257">
    <property type="entry name" value="DnaJ"/>
    <property type="match status" value="1"/>
</dbReference>
<feature type="region of interest" description="Disordered" evidence="1">
    <location>
        <begin position="117"/>
        <end position="136"/>
    </location>
</feature>
<feature type="compositionally biased region" description="Low complexity" evidence="1">
    <location>
        <begin position="76"/>
        <end position="90"/>
    </location>
</feature>
<dbReference type="Proteomes" id="UP000324022">
    <property type="component" value="Unassembled WGS sequence"/>
</dbReference>
<dbReference type="SUPFAM" id="SSF46565">
    <property type="entry name" value="Chaperone J-domain"/>
    <property type="match status" value="1"/>
</dbReference>
<gene>
    <name evidence="3" type="ORF">UTRI_05302</name>
</gene>
<name>A0A5C3EKS4_9BASI</name>
<dbReference type="EMBL" id="OOIN01000034">
    <property type="protein sequence ID" value="SPO30685.1"/>
    <property type="molecule type" value="Genomic_DNA"/>
</dbReference>
<feature type="compositionally biased region" description="Basic and acidic residues" evidence="1">
    <location>
        <begin position="338"/>
        <end position="348"/>
    </location>
</feature>
<dbReference type="PANTHER" id="PTHR43948:SF23">
    <property type="entry name" value="DNAJ DOMAIN PROTEIN (AFU_ORTHOLOGUE AFUA_1G15460)"/>
    <property type="match status" value="1"/>
</dbReference>
<dbReference type="InterPro" id="IPR036869">
    <property type="entry name" value="J_dom_sf"/>
</dbReference>
<protein>
    <recommendedName>
        <fullName evidence="2">J domain-containing protein</fullName>
    </recommendedName>
</protein>
<feature type="compositionally biased region" description="Low complexity" evidence="1">
    <location>
        <begin position="223"/>
        <end position="255"/>
    </location>
</feature>
<dbReference type="PROSITE" id="PS50076">
    <property type="entry name" value="DNAJ_2"/>
    <property type="match status" value="1"/>
</dbReference>
<dbReference type="Pfam" id="PF00226">
    <property type="entry name" value="DnaJ"/>
    <property type="match status" value="1"/>
</dbReference>
<dbReference type="PRINTS" id="PR00625">
    <property type="entry name" value="JDOMAIN"/>
</dbReference>
<accession>A0A5C3EKS4</accession>
<feature type="region of interest" description="Disordered" evidence="1">
    <location>
        <begin position="216"/>
        <end position="255"/>
    </location>
</feature>
<dbReference type="OrthoDB" id="10250354at2759"/>
<feature type="region of interest" description="Disordered" evidence="1">
    <location>
        <begin position="70"/>
        <end position="112"/>
    </location>
</feature>